<gene>
    <name evidence="4" type="ORF">SAMEA4029010_CIC11G00000002864</name>
</gene>
<dbReference type="Gene3D" id="3.40.1280.10">
    <property type="match status" value="1"/>
</dbReference>
<dbReference type="STRING" id="45354.A0A1L0D728"/>
<dbReference type="OrthoDB" id="241340at2759"/>
<dbReference type="Pfam" id="PF00588">
    <property type="entry name" value="SpoU_methylase"/>
    <property type="match status" value="1"/>
</dbReference>
<dbReference type="GO" id="GO:0030488">
    <property type="term" value="P:tRNA methylation"/>
    <property type="evidence" value="ECO:0007669"/>
    <property type="project" value="InterPro"/>
</dbReference>
<dbReference type="InterPro" id="IPR016024">
    <property type="entry name" value="ARM-type_fold"/>
</dbReference>
<keyword evidence="1" id="KW-0489">Methyltransferase</keyword>
<dbReference type="Proteomes" id="UP000182334">
    <property type="component" value="Chromosome I"/>
</dbReference>
<keyword evidence="5" id="KW-1185">Reference proteome</keyword>
<dbReference type="CDD" id="cd18091">
    <property type="entry name" value="SpoU-like_TRM3-like"/>
    <property type="match status" value="1"/>
</dbReference>
<proteinExistence type="predicted"/>
<name>A0A1L0D728_9ASCO</name>
<accession>A0A1L0D728</accession>
<reference evidence="4 5" key="1">
    <citation type="submission" date="2016-10" db="EMBL/GenBank/DDBJ databases">
        <authorList>
            <person name="de Groot N.N."/>
        </authorList>
    </citation>
    <scope>NUCLEOTIDE SEQUENCE [LARGE SCALE GENOMIC DNA]</scope>
    <source>
        <strain evidence="4 5">CBS 141442</strain>
    </source>
</reference>
<dbReference type="InterPro" id="IPR001537">
    <property type="entry name" value="SpoU_MeTrfase"/>
</dbReference>
<organism evidence="4 5">
    <name type="scientific">Sungouiella intermedia</name>
    <dbReference type="NCBI Taxonomy" id="45354"/>
    <lineage>
        <taxon>Eukaryota</taxon>
        <taxon>Fungi</taxon>
        <taxon>Dikarya</taxon>
        <taxon>Ascomycota</taxon>
        <taxon>Saccharomycotina</taxon>
        <taxon>Pichiomycetes</taxon>
        <taxon>Metschnikowiaceae</taxon>
        <taxon>Sungouiella</taxon>
    </lineage>
</organism>
<dbReference type="GO" id="GO:0016423">
    <property type="term" value="F:tRNA (guanine) methyltransferase activity"/>
    <property type="evidence" value="ECO:0007669"/>
    <property type="project" value="InterPro"/>
</dbReference>
<evidence type="ECO:0000256" key="2">
    <source>
        <dbReference type="ARBA" id="ARBA00022679"/>
    </source>
</evidence>
<evidence type="ECO:0000256" key="1">
    <source>
        <dbReference type="ARBA" id="ARBA00022603"/>
    </source>
</evidence>
<dbReference type="EMBL" id="LT635756">
    <property type="protein sequence ID" value="SGZ47822.1"/>
    <property type="molecule type" value="Genomic_DNA"/>
</dbReference>
<evidence type="ECO:0000313" key="5">
    <source>
        <dbReference type="Proteomes" id="UP000182334"/>
    </source>
</evidence>
<dbReference type="SUPFAM" id="SSF75217">
    <property type="entry name" value="alpha/beta knot"/>
    <property type="match status" value="1"/>
</dbReference>
<evidence type="ECO:0000259" key="3">
    <source>
        <dbReference type="Pfam" id="PF00588"/>
    </source>
</evidence>
<dbReference type="InterPro" id="IPR045330">
    <property type="entry name" value="TRM3/TARBP1"/>
</dbReference>
<dbReference type="PANTHER" id="PTHR12029:SF11">
    <property type="entry name" value="METHYLTRANSFERASE TARBP1-RELATED"/>
    <property type="match status" value="1"/>
</dbReference>
<feature type="domain" description="tRNA/rRNA methyltransferase SpoU type" evidence="3">
    <location>
        <begin position="1267"/>
        <end position="1409"/>
    </location>
</feature>
<dbReference type="InterPro" id="IPR029028">
    <property type="entry name" value="Alpha/beta_knot_MTases"/>
</dbReference>
<dbReference type="FunFam" id="3.40.1280.10:FF:000022">
    <property type="entry name" value="Trm3p"/>
    <property type="match status" value="1"/>
</dbReference>
<dbReference type="PANTHER" id="PTHR12029">
    <property type="entry name" value="RNA METHYLTRANSFERASE"/>
    <property type="match status" value="1"/>
</dbReference>
<dbReference type="InterPro" id="IPR044748">
    <property type="entry name" value="Trm3/TARBP1_C"/>
</dbReference>
<dbReference type="SUPFAM" id="SSF48371">
    <property type="entry name" value="ARM repeat"/>
    <property type="match status" value="1"/>
</dbReference>
<dbReference type="InterPro" id="IPR029026">
    <property type="entry name" value="tRNA_m1G_MTases_N"/>
</dbReference>
<protein>
    <submittedName>
        <fullName evidence="4">CIC11C00000002864</fullName>
    </submittedName>
</protein>
<dbReference type="GO" id="GO:0003723">
    <property type="term" value="F:RNA binding"/>
    <property type="evidence" value="ECO:0007669"/>
    <property type="project" value="InterPro"/>
</dbReference>
<sequence>MSTSILLVSKFFSNEQKLQFAENLALELESLENAAILSDLIAELDATTIDKIYPQLLKFASQASFSDDAAKRDQAILFISQSLRLCNDILTVLHNELNQGITSHFSFVTGYSDYVIDVQSSNDNEASKETILNLFEFLSLLYTKVEIPQSDMASSTDRLLCLFLGHKDDEISGSCSKLMRWRIRAVINACKSDETRAKYLWDIIFQLINTGNSKRQQFNAYIMWLRSLNTDTEGFKIDNYFQENVINQDFYWEVLQKGLVSNSHEIRKFCLSILQLSLKSISRSFVVSILSWDVSKEKNLFTEWSRYTTLFEILGIDTSLHQTQAAVNDILALISTDSLIHPSWGFCLLSTGFQASMDSVRKYSLQILLSIETKNLQLIRHALPFLENTFLPYMMLSRHFAVRQVSLQSNELQCTYGNKFSTFLCNIMSSLLTDEDAQEVALSILRVLDSFRESFDAVKIYTTLGLLRGLHGKRILQFGIHDKLILRLFDNFSEGELYKTTVQTLNIKLLLHFKLESLDQFVEILSQFNSFNGYSIFVNHIEEVAKYLLISGYSKKDLIDYCLKTKSHDATRIFVWAVTSSVYGLDDLVTELLLTMSDGFLVSLLRSGLNVGAFSSTLLERIDNIIKLAANNGLDMQLYAVLSQCKLTQIQLSLIDISTLYKSIVNDIQSDDYGVLSGSFSKFSFFNNYVIAFGFNDLKLDVEELAKLKKLIFNNSSNCSKTVTDFYKLKDSVIGEYHRLLAAYVKATKISENDFSQISELLSFGSTHFWTLHSIGEILKEVFDRRLLSDNSLDKTIMGLSESIVELNSERFKLSDKELHALLIEDMLHPFVLESTIRIESTNSAVASFCRTMLANSQGRRGILTRLMKALSNFQVSNSSHFEQLPFIPDFLIRACTHRQLQHSAFRLEIVVGMLYDEELSPNSSSIYQNVYGVDEVAGKIWTYAILNSIKTSACAQAIIDEIFAEDDEFGLFNIVKTTDGVEEYTRTQLMKTILSVADKVDVEYSIDKYLTHYIYLVENDPSPLVRVYTEWCIANLLLKKHLLSEEFFHRLIPSLETHEMKPTLVTVYERILYLMIQSMEKEDEIKYLTKLITIIIPAASTNKAITRHFSMSLATSVYQEIRNKGLVLEPSVNSIVDNMYKSALASDAFGQHRSGDALLWDIVEDLDLVNISGGLLLRLFDREVEFLTQGEIAKYLNQDQAALLTHPVGKNKHELWVSELKSDRNTVAALQESSDISQSPLQTKSGAWSTVMDVDEGGPEVVRSDLIVVASLVDKPPNLGGICRLCDVLGAGTLTLHDLKVKNHQQFKSVAVTADYWMPMIEVKPESIVEYLREQKAGGYTLIGLEQTDKSVVLDNKLQFPKKSLILLGREKEGIPGELLAELDFCVEINQVGVIRSMNIQTATAVIVHAYSTQHC</sequence>
<evidence type="ECO:0000313" key="4">
    <source>
        <dbReference type="EMBL" id="SGZ47822.1"/>
    </source>
</evidence>
<keyword evidence="2" id="KW-0808">Transferase</keyword>